<sequence>MFGAGTLALAGCTTPGVSAMSGRELAAFVAAVSHQNKKTQDKKPPMPSATIHPKLVKPDVALEVKIGQMLMLGFRGTTAKEDPAIVRALTEQHIGGVVLFDVDVGGRRPRNIVSPQQVAALTAELQALATLPLIVSVDQEGGKVARLNEKYGFPATLSAAALGERNDPEFTRAEASKMARTLAEVGITLNLAPVVDVRIQPDSPIIARPGRSFSADPAVVAAQAEAFIDGHHAHGVRCTLKHFPGHGSASGDTHLGFTDVTESWREEELIPYRELIGKGKVDAVMTAHVFNARLDPALPATLSPAIVTGLLRQTLGYDGVVISDDMQMRAVTDHYSLEKAFELAILAGVDIIAVANNVTYTGTISDRFMTTVMRLLEEQVIDEARIEQSYRRILKLKGLA</sequence>
<comment type="catalytic activity">
    <reaction evidence="1">
        <text>Hydrolysis of terminal non-reducing N-acetyl-D-hexosamine residues in N-acetyl-beta-D-hexosaminides.</text>
        <dbReference type="EC" id="3.2.1.52"/>
    </reaction>
</comment>
<dbReference type="Pfam" id="PF00933">
    <property type="entry name" value="Glyco_hydro_3"/>
    <property type="match status" value="1"/>
</dbReference>
<dbReference type="SUPFAM" id="SSF51445">
    <property type="entry name" value="(Trans)glycosidases"/>
    <property type="match status" value="1"/>
</dbReference>
<proteinExistence type="inferred from homology"/>
<dbReference type="PATRIC" id="fig|926550.5.peg.2743"/>
<name>I0I5L4_CALAS</name>
<evidence type="ECO:0000256" key="1">
    <source>
        <dbReference type="ARBA" id="ARBA00001231"/>
    </source>
</evidence>
<evidence type="ECO:0000256" key="4">
    <source>
        <dbReference type="ARBA" id="ARBA00022801"/>
    </source>
</evidence>
<dbReference type="KEGG" id="cap:CLDAP_25120"/>
<dbReference type="EMBL" id="AP012337">
    <property type="protein sequence ID" value="BAM00552.1"/>
    <property type="molecule type" value="Genomic_DNA"/>
</dbReference>
<dbReference type="AlphaFoldDB" id="I0I5L4"/>
<reference evidence="7 8" key="1">
    <citation type="submission" date="2012-02" db="EMBL/GenBank/DDBJ databases">
        <title>Complete genome sequence of Caldilinea aerophila DSM 14535 (= NBRC 102666).</title>
        <authorList>
            <person name="Oguchi A."/>
            <person name="Hosoyama A."/>
            <person name="Sekine M."/>
            <person name="Fukai R."/>
            <person name="Kato Y."/>
            <person name="Nakamura S."/>
            <person name="Hanada S."/>
            <person name="Yamazaki S."/>
            <person name="Fujita N."/>
        </authorList>
    </citation>
    <scope>NUCLEOTIDE SEQUENCE [LARGE SCALE GENOMIC DNA]</scope>
    <source>
        <strain evidence="8">DSM 14535 / JCM 11387 / NBRC 104270 / STL-6-O1</strain>
    </source>
</reference>
<dbReference type="GO" id="GO:0005975">
    <property type="term" value="P:carbohydrate metabolic process"/>
    <property type="evidence" value="ECO:0007669"/>
    <property type="project" value="InterPro"/>
</dbReference>
<organism evidence="7 8">
    <name type="scientific">Caldilinea aerophila (strain DSM 14535 / JCM 11387 / NBRC 104270 / STL-6-O1)</name>
    <dbReference type="NCBI Taxonomy" id="926550"/>
    <lineage>
        <taxon>Bacteria</taxon>
        <taxon>Bacillati</taxon>
        <taxon>Chloroflexota</taxon>
        <taxon>Caldilineae</taxon>
        <taxon>Caldilineales</taxon>
        <taxon>Caldilineaceae</taxon>
        <taxon>Caldilinea</taxon>
    </lineage>
</organism>
<dbReference type="STRING" id="926550.CLDAP_25120"/>
<comment type="similarity">
    <text evidence="2">Belongs to the glycosyl hydrolase 3 family.</text>
</comment>
<dbReference type="Gene3D" id="3.20.20.300">
    <property type="entry name" value="Glycoside hydrolase, family 3, N-terminal domain"/>
    <property type="match status" value="1"/>
</dbReference>
<evidence type="ECO:0000259" key="6">
    <source>
        <dbReference type="Pfam" id="PF00933"/>
    </source>
</evidence>
<dbReference type="HOGENOM" id="CLU_008392_0_3_0"/>
<evidence type="ECO:0000256" key="3">
    <source>
        <dbReference type="ARBA" id="ARBA00012663"/>
    </source>
</evidence>
<dbReference type="InterPro" id="IPR050226">
    <property type="entry name" value="NagZ_Beta-hexosaminidase"/>
</dbReference>
<evidence type="ECO:0000256" key="2">
    <source>
        <dbReference type="ARBA" id="ARBA00005336"/>
    </source>
</evidence>
<dbReference type="InterPro" id="IPR001764">
    <property type="entry name" value="Glyco_hydro_3_N"/>
</dbReference>
<dbReference type="PANTHER" id="PTHR30480:SF13">
    <property type="entry name" value="BETA-HEXOSAMINIDASE"/>
    <property type="match status" value="1"/>
</dbReference>
<accession>I0I5L4</accession>
<protein>
    <recommendedName>
        <fullName evidence="3">beta-N-acetylhexosaminidase</fullName>
        <ecNumber evidence="3">3.2.1.52</ecNumber>
    </recommendedName>
</protein>
<dbReference type="PANTHER" id="PTHR30480">
    <property type="entry name" value="BETA-HEXOSAMINIDASE-RELATED"/>
    <property type="match status" value="1"/>
</dbReference>
<dbReference type="eggNOG" id="COG1472">
    <property type="taxonomic scope" value="Bacteria"/>
</dbReference>
<feature type="domain" description="Glycoside hydrolase family 3 N-terminal" evidence="6">
    <location>
        <begin position="62"/>
        <end position="396"/>
    </location>
</feature>
<keyword evidence="4" id="KW-0378">Hydrolase</keyword>
<evidence type="ECO:0000256" key="5">
    <source>
        <dbReference type="ARBA" id="ARBA00023295"/>
    </source>
</evidence>
<dbReference type="GO" id="GO:0004563">
    <property type="term" value="F:beta-N-acetylhexosaminidase activity"/>
    <property type="evidence" value="ECO:0007669"/>
    <property type="project" value="UniProtKB-EC"/>
</dbReference>
<keyword evidence="8" id="KW-1185">Reference proteome</keyword>
<dbReference type="InterPro" id="IPR036962">
    <property type="entry name" value="Glyco_hydro_3_N_sf"/>
</dbReference>
<dbReference type="OrthoDB" id="155337at2"/>
<evidence type="ECO:0000313" key="7">
    <source>
        <dbReference type="EMBL" id="BAM00552.1"/>
    </source>
</evidence>
<dbReference type="Proteomes" id="UP000007880">
    <property type="component" value="Chromosome"/>
</dbReference>
<evidence type="ECO:0000313" key="8">
    <source>
        <dbReference type="Proteomes" id="UP000007880"/>
    </source>
</evidence>
<dbReference type="GO" id="GO:0009254">
    <property type="term" value="P:peptidoglycan turnover"/>
    <property type="evidence" value="ECO:0007669"/>
    <property type="project" value="TreeGrafter"/>
</dbReference>
<gene>
    <name evidence="7" type="ordered locus">CLDAP_25120</name>
</gene>
<dbReference type="EC" id="3.2.1.52" evidence="3"/>
<keyword evidence="5" id="KW-0326">Glycosidase</keyword>
<dbReference type="InterPro" id="IPR017853">
    <property type="entry name" value="GH"/>
</dbReference>